<evidence type="ECO:0000256" key="4">
    <source>
        <dbReference type="ARBA" id="ARBA00023163"/>
    </source>
</evidence>
<evidence type="ECO:0000259" key="5">
    <source>
        <dbReference type="PROSITE" id="PS01124"/>
    </source>
</evidence>
<dbReference type="AlphaFoldDB" id="A0A6N4DIT5"/>
<dbReference type="Proteomes" id="UP000241514">
    <property type="component" value="Unassembled WGS sequence"/>
</dbReference>
<dbReference type="GO" id="GO:0003700">
    <property type="term" value="F:DNA-binding transcription factor activity"/>
    <property type="evidence" value="ECO:0007669"/>
    <property type="project" value="InterPro"/>
</dbReference>
<evidence type="ECO:0000256" key="2">
    <source>
        <dbReference type="ARBA" id="ARBA00023125"/>
    </source>
</evidence>
<evidence type="ECO:0000313" key="7">
    <source>
        <dbReference type="Proteomes" id="UP000241514"/>
    </source>
</evidence>
<dbReference type="EMBL" id="PYVG01000005">
    <property type="protein sequence ID" value="PTB89921.1"/>
    <property type="molecule type" value="Genomic_DNA"/>
</dbReference>
<dbReference type="Pfam" id="PF02311">
    <property type="entry name" value="AraC_binding"/>
    <property type="match status" value="1"/>
</dbReference>
<keyword evidence="4" id="KW-0804">Transcription</keyword>
<dbReference type="Gene3D" id="1.10.10.60">
    <property type="entry name" value="Homeodomain-like"/>
    <property type="match status" value="2"/>
</dbReference>
<evidence type="ECO:0000256" key="3">
    <source>
        <dbReference type="ARBA" id="ARBA00023159"/>
    </source>
</evidence>
<dbReference type="PROSITE" id="PS00041">
    <property type="entry name" value="HTH_ARAC_FAMILY_1"/>
    <property type="match status" value="1"/>
</dbReference>
<dbReference type="SMART" id="SM00342">
    <property type="entry name" value="HTH_ARAC"/>
    <property type="match status" value="1"/>
</dbReference>
<comment type="caution">
    <text evidence="6">The sequence shown here is derived from an EMBL/GenBank/DDBJ whole genome shotgun (WGS) entry which is preliminary data.</text>
</comment>
<dbReference type="InterPro" id="IPR003313">
    <property type="entry name" value="AraC-bd"/>
</dbReference>
<dbReference type="InterPro" id="IPR037923">
    <property type="entry name" value="HTH-like"/>
</dbReference>
<dbReference type="InterPro" id="IPR020449">
    <property type="entry name" value="Tscrpt_reg_AraC-type_HTH"/>
</dbReference>
<keyword evidence="2" id="KW-0238">DNA-binding</keyword>
<dbReference type="PANTHER" id="PTHR43280">
    <property type="entry name" value="ARAC-FAMILY TRANSCRIPTIONAL REGULATOR"/>
    <property type="match status" value="1"/>
</dbReference>
<evidence type="ECO:0000313" key="6">
    <source>
        <dbReference type="EMBL" id="PTB89921.1"/>
    </source>
</evidence>
<accession>A0A6N4DIT5</accession>
<reference evidence="6 7" key="1">
    <citation type="submission" date="2018-03" db="EMBL/GenBank/DDBJ databases">
        <title>Cross-interface Injection: A General Nanoliter Liquid Handling Method Applied to Single Cells Genome Amplification Automated Nanoliter Liquid Handling Applied to Single Cell Multiple Displacement Amplification.</title>
        <authorList>
            <person name="Yun J."/>
            <person name="Xu P."/>
            <person name="Xu J."/>
            <person name="Dai X."/>
            <person name="Wang Y."/>
            <person name="Zheng X."/>
            <person name="Cao C."/>
            <person name="Yi Q."/>
            <person name="Zhu Y."/>
            <person name="Wang L."/>
            <person name="Dong Z."/>
            <person name="Huang Y."/>
            <person name="Huang L."/>
            <person name="Du W."/>
        </authorList>
    </citation>
    <scope>NUCLEOTIDE SEQUENCE [LARGE SCALE GENOMIC DNA]</scope>
    <source>
        <strain evidence="6 7">A9-4</strain>
    </source>
</reference>
<organism evidence="6 7">
    <name type="scientific">Pseudidiomarina aestuarii</name>
    <dbReference type="NCBI Taxonomy" id="624146"/>
    <lineage>
        <taxon>Bacteria</taxon>
        <taxon>Pseudomonadati</taxon>
        <taxon>Pseudomonadota</taxon>
        <taxon>Gammaproteobacteria</taxon>
        <taxon>Alteromonadales</taxon>
        <taxon>Idiomarinaceae</taxon>
        <taxon>Pseudidiomarina</taxon>
    </lineage>
</organism>
<gene>
    <name evidence="6" type="ORF">C9928_01555</name>
</gene>
<dbReference type="PANTHER" id="PTHR43280:SF30">
    <property type="entry name" value="MMSAB OPERON REGULATORY PROTEIN"/>
    <property type="match status" value="1"/>
</dbReference>
<dbReference type="GO" id="GO:0043565">
    <property type="term" value="F:sequence-specific DNA binding"/>
    <property type="evidence" value="ECO:0007669"/>
    <property type="project" value="InterPro"/>
</dbReference>
<feature type="domain" description="HTH araC/xylS-type" evidence="5">
    <location>
        <begin position="193"/>
        <end position="291"/>
    </location>
</feature>
<dbReference type="RefSeq" id="WP_417655894.1">
    <property type="nucleotide sequence ID" value="NZ_JBLXDX010000001.1"/>
</dbReference>
<dbReference type="PRINTS" id="PR00032">
    <property type="entry name" value="HTHARAC"/>
</dbReference>
<dbReference type="Gene3D" id="2.60.120.280">
    <property type="entry name" value="Regulatory protein AraC"/>
    <property type="match status" value="1"/>
</dbReference>
<keyword evidence="3" id="KW-0010">Activator</keyword>
<sequence length="297" mass="33682">MSQPSNWPLPAGSSRIVLPLELTQQLSQHPLTKHLYPLAYGHYLQAHGHSATRQTHSDYLLIFCHQGRGHYQLTHQQKIIQGELNAGQLLLIPQHVAHHYAADESNPWSIYWLHFQGSSAQAALANLRLTVATPTLSIQHWRTLLPLVTDLLNLQHQRFTIAGGVLAATLLQHLLAQLPLLTEPTTGSSFSLPALERFMRDNCHRDLSLDDFAAFTGLSRYHFAKKFKALTHTAPMRYFNQLKIDLACQLLDTTTDSIRTIATAVGFDDPYYFSRLFKKTMGIAPQFYRDTHQQQDI</sequence>
<evidence type="ECO:0000256" key="1">
    <source>
        <dbReference type="ARBA" id="ARBA00023015"/>
    </source>
</evidence>
<dbReference type="CDD" id="cd06986">
    <property type="entry name" value="cupin_MmsR-like_N"/>
    <property type="match status" value="1"/>
</dbReference>
<dbReference type="SUPFAM" id="SSF46689">
    <property type="entry name" value="Homeodomain-like"/>
    <property type="match status" value="2"/>
</dbReference>
<name>A0A6N4DIT5_9GAMM</name>
<dbReference type="InterPro" id="IPR018062">
    <property type="entry name" value="HTH_AraC-typ_CS"/>
</dbReference>
<dbReference type="InterPro" id="IPR009057">
    <property type="entry name" value="Homeodomain-like_sf"/>
</dbReference>
<dbReference type="SUPFAM" id="SSF51215">
    <property type="entry name" value="Regulatory protein AraC"/>
    <property type="match status" value="1"/>
</dbReference>
<dbReference type="Pfam" id="PF12833">
    <property type="entry name" value="HTH_18"/>
    <property type="match status" value="1"/>
</dbReference>
<protein>
    <submittedName>
        <fullName evidence="6">AraC family transcriptional regulator</fullName>
    </submittedName>
</protein>
<proteinExistence type="predicted"/>
<dbReference type="InterPro" id="IPR018060">
    <property type="entry name" value="HTH_AraC"/>
</dbReference>
<keyword evidence="1" id="KW-0805">Transcription regulation</keyword>
<dbReference type="PROSITE" id="PS01124">
    <property type="entry name" value="HTH_ARAC_FAMILY_2"/>
    <property type="match status" value="1"/>
</dbReference>